<dbReference type="PROSITE" id="PS50088">
    <property type="entry name" value="ANK_REPEAT"/>
    <property type="match status" value="3"/>
</dbReference>
<dbReference type="SMART" id="SM00248">
    <property type="entry name" value="ANK"/>
    <property type="match status" value="7"/>
</dbReference>
<dbReference type="Gene3D" id="1.25.40.20">
    <property type="entry name" value="Ankyrin repeat-containing domain"/>
    <property type="match status" value="2"/>
</dbReference>
<evidence type="ECO:0000313" key="6">
    <source>
        <dbReference type="WBParaSite" id="TCNE_0000269101-mRNA-1"/>
    </source>
</evidence>
<accession>A0A183U2H1</accession>
<feature type="repeat" description="ANK" evidence="3">
    <location>
        <begin position="75"/>
        <end position="107"/>
    </location>
</feature>
<dbReference type="PROSITE" id="PS50297">
    <property type="entry name" value="ANK_REP_REGION"/>
    <property type="match status" value="2"/>
</dbReference>
<dbReference type="PANTHER" id="PTHR24198:SF165">
    <property type="entry name" value="ANKYRIN REPEAT-CONTAINING PROTEIN-RELATED"/>
    <property type="match status" value="1"/>
</dbReference>
<dbReference type="PANTHER" id="PTHR24198">
    <property type="entry name" value="ANKYRIN REPEAT AND PROTEIN KINASE DOMAIN-CONTAINING PROTEIN"/>
    <property type="match status" value="1"/>
</dbReference>
<evidence type="ECO:0000313" key="5">
    <source>
        <dbReference type="Proteomes" id="UP000050794"/>
    </source>
</evidence>
<evidence type="ECO:0000256" key="2">
    <source>
        <dbReference type="ARBA" id="ARBA00023043"/>
    </source>
</evidence>
<dbReference type="EMBL" id="UYWY01002882">
    <property type="protein sequence ID" value="VDM28408.1"/>
    <property type="molecule type" value="Genomic_DNA"/>
</dbReference>
<gene>
    <name evidence="4" type="ORF">TCNE_LOCUS2691</name>
</gene>
<dbReference type="Pfam" id="PF12796">
    <property type="entry name" value="Ank_2"/>
    <property type="match status" value="1"/>
</dbReference>
<protein>
    <submittedName>
        <fullName evidence="6">ANK_REP_REGION domain-containing protein</fullName>
    </submittedName>
</protein>
<name>A0A183U2H1_TOXCA</name>
<keyword evidence="5" id="KW-1185">Reference proteome</keyword>
<dbReference type="InterPro" id="IPR036770">
    <property type="entry name" value="Ankyrin_rpt-contain_sf"/>
</dbReference>
<dbReference type="Proteomes" id="UP000050794">
    <property type="component" value="Unassembled WGS sequence"/>
</dbReference>
<organism evidence="5 6">
    <name type="scientific">Toxocara canis</name>
    <name type="common">Canine roundworm</name>
    <dbReference type="NCBI Taxonomy" id="6265"/>
    <lineage>
        <taxon>Eukaryota</taxon>
        <taxon>Metazoa</taxon>
        <taxon>Ecdysozoa</taxon>
        <taxon>Nematoda</taxon>
        <taxon>Chromadorea</taxon>
        <taxon>Rhabditida</taxon>
        <taxon>Spirurina</taxon>
        <taxon>Ascaridomorpha</taxon>
        <taxon>Ascaridoidea</taxon>
        <taxon>Toxocaridae</taxon>
        <taxon>Toxocara</taxon>
    </lineage>
</organism>
<keyword evidence="1" id="KW-0677">Repeat</keyword>
<reference evidence="6" key="1">
    <citation type="submission" date="2016-06" db="UniProtKB">
        <authorList>
            <consortium name="WormBaseParasite"/>
        </authorList>
    </citation>
    <scope>IDENTIFICATION</scope>
</reference>
<dbReference type="AlphaFoldDB" id="A0A183U2H1"/>
<dbReference type="SUPFAM" id="SSF48403">
    <property type="entry name" value="Ankyrin repeat"/>
    <property type="match status" value="1"/>
</dbReference>
<dbReference type="WBParaSite" id="TCNE_0000269101-mRNA-1">
    <property type="protein sequence ID" value="TCNE_0000269101-mRNA-1"/>
    <property type="gene ID" value="TCNE_0000269101"/>
</dbReference>
<proteinExistence type="predicted"/>
<keyword evidence="2 3" id="KW-0040">ANK repeat</keyword>
<reference evidence="4 5" key="2">
    <citation type="submission" date="2018-11" db="EMBL/GenBank/DDBJ databases">
        <authorList>
            <consortium name="Pathogen Informatics"/>
        </authorList>
    </citation>
    <scope>NUCLEOTIDE SEQUENCE [LARGE SCALE GENOMIC DNA]</scope>
</reference>
<evidence type="ECO:0000256" key="3">
    <source>
        <dbReference type="PROSITE-ProRule" id="PRU00023"/>
    </source>
</evidence>
<feature type="repeat" description="ANK" evidence="3">
    <location>
        <begin position="108"/>
        <end position="142"/>
    </location>
</feature>
<sequence>MQNGAEISKTPLLCAVESENRLVVNFLLQQNLIETNLKDANGRCALSVALLEKKDVILAESLVNKGADVNTTLSDGDALVHSAVRTANLLALQFLCANKANVNLRNKEGLSALHLSILVHDFNGDVLRLILKSGADVSVKTSQGGATALHLAVEKNAGPEIVNIIAEGKQALPLSSVDSNEDTPLARASLNGFLEVAKTLLKAGADINEKDRNGVTLLLRAIAAKNDETSVFLLNNGADATAR</sequence>
<evidence type="ECO:0000313" key="4">
    <source>
        <dbReference type="EMBL" id="VDM28408.1"/>
    </source>
</evidence>
<feature type="repeat" description="ANK" evidence="3">
    <location>
        <begin position="180"/>
        <end position="212"/>
    </location>
</feature>
<evidence type="ECO:0000256" key="1">
    <source>
        <dbReference type="ARBA" id="ARBA00022737"/>
    </source>
</evidence>
<dbReference type="InterPro" id="IPR002110">
    <property type="entry name" value="Ankyrin_rpt"/>
</dbReference>